<comment type="similarity">
    <text evidence="2 9">Belongs to the cytochrome P450 family.</text>
</comment>
<keyword evidence="7 9" id="KW-0503">Monooxygenase</keyword>
<evidence type="ECO:0000256" key="5">
    <source>
        <dbReference type="ARBA" id="ARBA00023002"/>
    </source>
</evidence>
<dbReference type="InterPro" id="IPR001128">
    <property type="entry name" value="Cyt_P450"/>
</dbReference>
<evidence type="ECO:0000256" key="1">
    <source>
        <dbReference type="ARBA" id="ARBA00001971"/>
    </source>
</evidence>
<evidence type="ECO:0000256" key="7">
    <source>
        <dbReference type="ARBA" id="ARBA00023033"/>
    </source>
</evidence>
<dbReference type="Pfam" id="PF00067">
    <property type="entry name" value="p450"/>
    <property type="match status" value="2"/>
</dbReference>
<keyword evidence="5 9" id="KW-0560">Oxidoreductase</keyword>
<dbReference type="PROSITE" id="PS00086">
    <property type="entry name" value="CYTOCHROME_P450"/>
    <property type="match status" value="1"/>
</dbReference>
<dbReference type="Proteomes" id="UP000770661">
    <property type="component" value="Unassembled WGS sequence"/>
</dbReference>
<accession>A0A8J4XMW0</accession>
<dbReference type="InterPro" id="IPR036396">
    <property type="entry name" value="Cyt_P450_sf"/>
</dbReference>
<dbReference type="Gene3D" id="1.10.630.10">
    <property type="entry name" value="Cytochrome P450"/>
    <property type="match status" value="2"/>
</dbReference>
<comment type="cofactor">
    <cofactor evidence="1 8">
        <name>heme</name>
        <dbReference type="ChEBI" id="CHEBI:30413"/>
    </cofactor>
</comment>
<evidence type="ECO:0000256" key="6">
    <source>
        <dbReference type="ARBA" id="ARBA00023004"/>
    </source>
</evidence>
<keyword evidence="4 8" id="KW-0479">Metal-binding</keyword>
<dbReference type="PANTHER" id="PTHR24279:SF120">
    <property type="entry name" value="CYTOCHROME P450"/>
    <property type="match status" value="1"/>
</dbReference>
<dbReference type="GO" id="GO:0005506">
    <property type="term" value="F:iron ion binding"/>
    <property type="evidence" value="ECO:0007669"/>
    <property type="project" value="InterPro"/>
</dbReference>
<organism evidence="11 12">
    <name type="scientific">Chionoecetes opilio</name>
    <name type="common">Atlantic snow crab</name>
    <name type="synonym">Cancer opilio</name>
    <dbReference type="NCBI Taxonomy" id="41210"/>
    <lineage>
        <taxon>Eukaryota</taxon>
        <taxon>Metazoa</taxon>
        <taxon>Ecdysozoa</taxon>
        <taxon>Arthropoda</taxon>
        <taxon>Crustacea</taxon>
        <taxon>Multicrustacea</taxon>
        <taxon>Malacostraca</taxon>
        <taxon>Eumalacostraca</taxon>
        <taxon>Eucarida</taxon>
        <taxon>Decapoda</taxon>
        <taxon>Pleocyemata</taxon>
        <taxon>Brachyura</taxon>
        <taxon>Eubrachyura</taxon>
        <taxon>Majoidea</taxon>
        <taxon>Majidae</taxon>
        <taxon>Chionoecetes</taxon>
    </lineage>
</organism>
<gene>
    <name evidence="11" type="primary">CYP10_1</name>
    <name evidence="11" type="ORF">GWK47_022417</name>
</gene>
<evidence type="ECO:0000313" key="11">
    <source>
        <dbReference type="EMBL" id="KAG0710616.1"/>
    </source>
</evidence>
<dbReference type="InterPro" id="IPR002401">
    <property type="entry name" value="Cyt_P450_E_grp-I"/>
</dbReference>
<dbReference type="CDD" id="cd11054">
    <property type="entry name" value="CYP24A1-like"/>
    <property type="match status" value="1"/>
</dbReference>
<protein>
    <submittedName>
        <fullName evidence="11">Cytochrome P450 10</fullName>
    </submittedName>
</protein>
<sequence>MIAVWHSSTVAVPLTLSLSLGTVNTPLVTRLDVSCGCCLLHLSRMSQAMLLRLWRPSGWRGSGSLLRFTSTAANAQKAAEPVLEEARPASEIPGPRLSFPALMNLNRLKNDPDWNQVHKLWMSLIARYGPIVLVKIPAFPPVIALSSPKDCKELNRMTMNQPHRPQLGSLKKIRDDWTDDYFEKKGGIVLENGDEWWRVRSRVQTPLLKPMVVGEYVQEMDDVSLTFVDRIKELQDKHGEMPENFQEELYKWALECRVVEEQVAQTVASLDQKGVSAGVGGRQTSVLQSLLATPGLTHKDILTFIMDLVFAGIDTVTAELLKARGEAMIRGLHAVLTAVWQSGAIPPDWKRGLVVPIWKGKGYRQDCNNYRGITLLSVPGKVLSHLLLTRIRSHLLKHQRPQQSGFTPGKSTTDRILALRVLVERRLFFAESLEVLVMALEALHEEAKPLGLEVSWLKTKVQTSHTMAFCLYLLARNPEAQKKLQKEVDEVTAGHQGPLTSKHLARLSYTKAVIKESLRILTQDVVMQGYRIPAGHFVFALNMLMGWDASVFHRVDEFLPERWLRDRPMGDIHPYASIPFGAGPRMCVGRRVAEQEMFTLLTRVAQRFTVEYHHEDIELRVGLVSYPSRPLKFSFVSR</sequence>
<evidence type="ECO:0000256" key="9">
    <source>
        <dbReference type="RuleBase" id="RU000461"/>
    </source>
</evidence>
<comment type="caution">
    <text evidence="11">The sequence shown here is derived from an EMBL/GenBank/DDBJ whole genome shotgun (WGS) entry which is preliminary data.</text>
</comment>
<dbReference type="PRINTS" id="PR00385">
    <property type="entry name" value="P450"/>
</dbReference>
<dbReference type="PRINTS" id="PR00463">
    <property type="entry name" value="EP450I"/>
</dbReference>
<evidence type="ECO:0000256" key="3">
    <source>
        <dbReference type="ARBA" id="ARBA00022617"/>
    </source>
</evidence>
<proteinExistence type="inferred from homology"/>
<dbReference type="InterPro" id="IPR050479">
    <property type="entry name" value="CYP11_CYP27_families"/>
</dbReference>
<keyword evidence="10" id="KW-0732">Signal</keyword>
<dbReference type="GO" id="GO:0016705">
    <property type="term" value="F:oxidoreductase activity, acting on paired donors, with incorporation or reduction of molecular oxygen"/>
    <property type="evidence" value="ECO:0007669"/>
    <property type="project" value="InterPro"/>
</dbReference>
<dbReference type="GO" id="GO:0020037">
    <property type="term" value="F:heme binding"/>
    <property type="evidence" value="ECO:0007669"/>
    <property type="project" value="InterPro"/>
</dbReference>
<keyword evidence="6 8" id="KW-0408">Iron</keyword>
<evidence type="ECO:0000313" key="12">
    <source>
        <dbReference type="Proteomes" id="UP000770661"/>
    </source>
</evidence>
<evidence type="ECO:0000256" key="10">
    <source>
        <dbReference type="SAM" id="SignalP"/>
    </source>
</evidence>
<dbReference type="PANTHER" id="PTHR24279">
    <property type="entry name" value="CYTOCHROME P450"/>
    <property type="match status" value="1"/>
</dbReference>
<dbReference type="InterPro" id="IPR017972">
    <property type="entry name" value="Cyt_P450_CS"/>
</dbReference>
<dbReference type="AlphaFoldDB" id="A0A8J4XMW0"/>
<dbReference type="SUPFAM" id="SSF48264">
    <property type="entry name" value="Cytochrome P450"/>
    <property type="match status" value="2"/>
</dbReference>
<evidence type="ECO:0000256" key="2">
    <source>
        <dbReference type="ARBA" id="ARBA00010617"/>
    </source>
</evidence>
<name>A0A8J4XMW0_CHIOP</name>
<dbReference type="OrthoDB" id="3945418at2759"/>
<feature type="signal peptide" evidence="10">
    <location>
        <begin position="1"/>
        <end position="21"/>
    </location>
</feature>
<keyword evidence="3 8" id="KW-0349">Heme</keyword>
<feature type="binding site" description="axial binding residue" evidence="8">
    <location>
        <position position="587"/>
    </location>
    <ligand>
        <name>heme</name>
        <dbReference type="ChEBI" id="CHEBI:30413"/>
    </ligand>
    <ligandPart>
        <name>Fe</name>
        <dbReference type="ChEBI" id="CHEBI:18248"/>
    </ligandPart>
</feature>
<feature type="chain" id="PRO_5035232140" evidence="10">
    <location>
        <begin position="22"/>
        <end position="638"/>
    </location>
</feature>
<evidence type="ECO:0000256" key="4">
    <source>
        <dbReference type="ARBA" id="ARBA00022723"/>
    </source>
</evidence>
<keyword evidence="12" id="KW-1185">Reference proteome</keyword>
<dbReference type="EMBL" id="JACEEZ010024014">
    <property type="protein sequence ID" value="KAG0710616.1"/>
    <property type="molecule type" value="Genomic_DNA"/>
</dbReference>
<reference evidence="11" key="1">
    <citation type="submission" date="2020-07" db="EMBL/GenBank/DDBJ databases">
        <title>The High-quality genome of the commercially important snow crab, Chionoecetes opilio.</title>
        <authorList>
            <person name="Jeong J.-H."/>
            <person name="Ryu S."/>
        </authorList>
    </citation>
    <scope>NUCLEOTIDE SEQUENCE</scope>
    <source>
        <strain evidence="11">MADBK_172401_WGS</strain>
        <tissue evidence="11">Digestive gland</tissue>
    </source>
</reference>
<dbReference type="GO" id="GO:0004497">
    <property type="term" value="F:monooxygenase activity"/>
    <property type="evidence" value="ECO:0007669"/>
    <property type="project" value="UniProtKB-KW"/>
</dbReference>
<evidence type="ECO:0000256" key="8">
    <source>
        <dbReference type="PIRSR" id="PIRSR602401-1"/>
    </source>
</evidence>